<dbReference type="Proteomes" id="UP000321570">
    <property type="component" value="Unassembled WGS sequence"/>
</dbReference>
<protein>
    <submittedName>
        <fullName evidence="1">Uncharacterized protein</fullName>
    </submittedName>
</protein>
<organism evidence="1 2">
    <name type="scientific">Hymenolepis diminuta</name>
    <name type="common">Rat tapeworm</name>
    <dbReference type="NCBI Taxonomy" id="6216"/>
    <lineage>
        <taxon>Eukaryota</taxon>
        <taxon>Metazoa</taxon>
        <taxon>Spiralia</taxon>
        <taxon>Lophotrochozoa</taxon>
        <taxon>Platyhelminthes</taxon>
        <taxon>Cestoda</taxon>
        <taxon>Eucestoda</taxon>
        <taxon>Cyclophyllidea</taxon>
        <taxon>Hymenolepididae</taxon>
        <taxon>Hymenolepis</taxon>
    </lineage>
</organism>
<gene>
    <name evidence="1" type="ORF">WMSIL1_LOCUS10433</name>
</gene>
<dbReference type="AlphaFoldDB" id="A0A564YY98"/>
<sequence length="100" mass="11481">MDTASSNLNHPVPLDECSILVSSFSRSTIVEEGVYLFPPRRCQAARAQCRDGIFRLSEIQIQMLRKPVQTPSVSITKRMRFFQNHVANYSNSSWCSRHIH</sequence>
<name>A0A564YY98_HYMDI</name>
<dbReference type="EMBL" id="CABIJS010000444">
    <property type="protein sequence ID" value="VUZ51574.1"/>
    <property type="molecule type" value="Genomic_DNA"/>
</dbReference>
<accession>A0A564YY98</accession>
<evidence type="ECO:0000313" key="2">
    <source>
        <dbReference type="Proteomes" id="UP000321570"/>
    </source>
</evidence>
<reference evidence="1 2" key="1">
    <citation type="submission" date="2019-07" db="EMBL/GenBank/DDBJ databases">
        <authorList>
            <person name="Jastrzebski P J."/>
            <person name="Paukszto L."/>
            <person name="Jastrzebski P J."/>
        </authorList>
    </citation>
    <scope>NUCLEOTIDE SEQUENCE [LARGE SCALE GENOMIC DNA]</scope>
    <source>
        <strain evidence="1 2">WMS-il1</strain>
    </source>
</reference>
<keyword evidence="2" id="KW-1185">Reference proteome</keyword>
<evidence type="ECO:0000313" key="1">
    <source>
        <dbReference type="EMBL" id="VUZ51574.1"/>
    </source>
</evidence>
<proteinExistence type="predicted"/>